<sequence>MTPPVRRRVPEAFDRGASAYDRLVGANPGYHADLRRSARAFGFGDRPVRLLDLGCGTGASTAALLAAAPNARVVGVDASAGMLARARAKRWPDGVEFVHARAEELAGAGVTGPFDGVFAAYLIRNLPDPDAVLASLWSLLRPGGRLIVHDYSVRDHPLARLVWHAVCWSVIIPAGRLTTGDAGLYRYLWRSALDFDRPPEFAERLRRAGFTDVHAATMTGWQRGIVHAFGGRRPGPAS</sequence>
<dbReference type="GO" id="GO:0032259">
    <property type="term" value="P:methylation"/>
    <property type="evidence" value="ECO:0007669"/>
    <property type="project" value="UniProtKB-KW"/>
</dbReference>
<keyword evidence="1" id="KW-0489">Methyltransferase</keyword>
<dbReference type="Gene3D" id="3.40.50.150">
    <property type="entry name" value="Vaccinia Virus protein VP39"/>
    <property type="match status" value="1"/>
</dbReference>
<evidence type="ECO:0000313" key="1">
    <source>
        <dbReference type="EMBL" id="GLY80615.1"/>
    </source>
</evidence>
<evidence type="ECO:0000313" key="2">
    <source>
        <dbReference type="Proteomes" id="UP001165135"/>
    </source>
</evidence>
<accession>A0A9W6VUC1</accession>
<dbReference type="EMBL" id="BSTJ01000015">
    <property type="protein sequence ID" value="GLY80615.1"/>
    <property type="molecule type" value="Genomic_DNA"/>
</dbReference>
<dbReference type="PANTHER" id="PTHR43591:SF97">
    <property type="entry name" value="CLASS I SAM-DEPENDENT METHYLTRANSFERASE"/>
    <property type="match status" value="1"/>
</dbReference>
<reference evidence="1" key="1">
    <citation type="submission" date="2023-03" db="EMBL/GenBank/DDBJ databases">
        <title>Actinoallomurus iriomotensis NBRC 103681.</title>
        <authorList>
            <person name="Ichikawa N."/>
            <person name="Sato H."/>
            <person name="Tonouchi N."/>
        </authorList>
    </citation>
    <scope>NUCLEOTIDE SEQUENCE</scope>
    <source>
        <strain evidence="1">NBRC 103681</strain>
    </source>
</reference>
<dbReference type="InterPro" id="IPR004033">
    <property type="entry name" value="UbiE/COQ5_MeTrFase"/>
</dbReference>
<dbReference type="RefSeq" id="WP_285633808.1">
    <property type="nucleotide sequence ID" value="NZ_BSTJ01000015.1"/>
</dbReference>
<dbReference type="InterPro" id="IPR029063">
    <property type="entry name" value="SAM-dependent_MTases_sf"/>
</dbReference>
<dbReference type="SUPFAM" id="SSF53335">
    <property type="entry name" value="S-adenosyl-L-methionine-dependent methyltransferases"/>
    <property type="match status" value="1"/>
</dbReference>
<protein>
    <submittedName>
        <fullName evidence="1">Ubiquinone/menaquinone biosynthesis methyltransferase</fullName>
    </submittedName>
</protein>
<organism evidence="1 2">
    <name type="scientific">Actinoallomurus iriomotensis</name>
    <dbReference type="NCBI Taxonomy" id="478107"/>
    <lineage>
        <taxon>Bacteria</taxon>
        <taxon>Bacillati</taxon>
        <taxon>Actinomycetota</taxon>
        <taxon>Actinomycetes</taxon>
        <taxon>Streptosporangiales</taxon>
        <taxon>Thermomonosporaceae</taxon>
        <taxon>Actinoallomurus</taxon>
    </lineage>
</organism>
<dbReference type="Pfam" id="PF01209">
    <property type="entry name" value="Ubie_methyltran"/>
    <property type="match status" value="1"/>
</dbReference>
<name>A0A9W6VUC1_9ACTN</name>
<dbReference type="PROSITE" id="PS51608">
    <property type="entry name" value="SAM_MT_UBIE"/>
    <property type="match status" value="1"/>
</dbReference>
<dbReference type="Proteomes" id="UP001165135">
    <property type="component" value="Unassembled WGS sequence"/>
</dbReference>
<comment type="caution">
    <text evidence="1">The sequence shown here is derived from an EMBL/GenBank/DDBJ whole genome shotgun (WGS) entry which is preliminary data.</text>
</comment>
<keyword evidence="1" id="KW-0808">Transferase</keyword>
<dbReference type="AlphaFoldDB" id="A0A9W6VUC1"/>
<dbReference type="GO" id="GO:0008168">
    <property type="term" value="F:methyltransferase activity"/>
    <property type="evidence" value="ECO:0007669"/>
    <property type="project" value="UniProtKB-KW"/>
</dbReference>
<proteinExistence type="predicted"/>
<dbReference type="CDD" id="cd02440">
    <property type="entry name" value="AdoMet_MTases"/>
    <property type="match status" value="1"/>
</dbReference>
<keyword evidence="1" id="KW-0830">Ubiquinone</keyword>
<dbReference type="PANTHER" id="PTHR43591">
    <property type="entry name" value="METHYLTRANSFERASE"/>
    <property type="match status" value="1"/>
</dbReference>
<gene>
    <name evidence="1" type="primary">ubiE</name>
    <name evidence="1" type="ORF">Airi01_088820</name>
</gene>